<dbReference type="InterPro" id="IPR014729">
    <property type="entry name" value="Rossmann-like_a/b/a_fold"/>
</dbReference>
<sequence length="109" mass="12360">MDTSDPEITFDKKGNCNHCDEFLKKYKNKIYHGEESDRQLEIIVNKIKNTKGKNKYDCLIGMSGGVDSSYTAYKAVQLGLNPLALHMDNGWDSEESVKNIKNVCNKLNI</sequence>
<name>A0A382CXN4_9ZZZZ</name>
<proteinExistence type="predicted"/>
<evidence type="ECO:0000259" key="1">
    <source>
        <dbReference type="Pfam" id="PF02540"/>
    </source>
</evidence>
<dbReference type="AlphaFoldDB" id="A0A382CXN4"/>
<feature type="non-terminal residue" evidence="2">
    <location>
        <position position="109"/>
    </location>
</feature>
<reference evidence="2" key="1">
    <citation type="submission" date="2018-05" db="EMBL/GenBank/DDBJ databases">
        <authorList>
            <person name="Lanie J.A."/>
            <person name="Ng W.-L."/>
            <person name="Kazmierczak K.M."/>
            <person name="Andrzejewski T.M."/>
            <person name="Davidsen T.M."/>
            <person name="Wayne K.J."/>
            <person name="Tettelin H."/>
            <person name="Glass J.I."/>
            <person name="Rusch D."/>
            <person name="Podicherti R."/>
            <person name="Tsui H.-C.T."/>
            <person name="Winkler M.E."/>
        </authorList>
    </citation>
    <scope>NUCLEOTIDE SEQUENCE</scope>
</reference>
<evidence type="ECO:0000313" key="2">
    <source>
        <dbReference type="EMBL" id="SVB30083.1"/>
    </source>
</evidence>
<dbReference type="GO" id="GO:0006163">
    <property type="term" value="P:purine nucleotide metabolic process"/>
    <property type="evidence" value="ECO:0007669"/>
    <property type="project" value="UniProtKB-ARBA"/>
</dbReference>
<accession>A0A382CXN4</accession>
<feature type="domain" description="NAD/GMP synthase" evidence="1">
    <location>
        <begin position="54"/>
        <end position="109"/>
    </location>
</feature>
<organism evidence="2">
    <name type="scientific">marine metagenome</name>
    <dbReference type="NCBI Taxonomy" id="408172"/>
    <lineage>
        <taxon>unclassified sequences</taxon>
        <taxon>metagenomes</taxon>
        <taxon>ecological metagenomes</taxon>
    </lineage>
</organism>
<dbReference type="EMBL" id="UINC01036312">
    <property type="protein sequence ID" value="SVB30083.1"/>
    <property type="molecule type" value="Genomic_DNA"/>
</dbReference>
<protein>
    <recommendedName>
        <fullName evidence="1">NAD/GMP synthase domain-containing protein</fullName>
    </recommendedName>
</protein>
<dbReference type="Pfam" id="PF02540">
    <property type="entry name" value="NAD_synthase"/>
    <property type="match status" value="1"/>
</dbReference>
<feature type="non-terminal residue" evidence="2">
    <location>
        <position position="1"/>
    </location>
</feature>
<dbReference type="InterPro" id="IPR022310">
    <property type="entry name" value="NAD/GMP_synthase"/>
</dbReference>
<dbReference type="SUPFAM" id="SSF52402">
    <property type="entry name" value="Adenine nucleotide alpha hydrolases-like"/>
    <property type="match status" value="1"/>
</dbReference>
<dbReference type="Gene3D" id="3.40.50.620">
    <property type="entry name" value="HUPs"/>
    <property type="match status" value="1"/>
</dbReference>
<gene>
    <name evidence="2" type="ORF">METZ01_LOCUS182937</name>
</gene>